<sequence>MHKAFVEVPSNLISGATLRFIGYDDVTASKLWLRWINWPSDPPLREVDDSDHGMPFIEFAKGRIEGRDDAVEDDDATWHACFNVCGISRSTQNAIMDPVYRRVRLTRSCLFWIEDTMETRYRTLQSMQRASRGREMALERARSQPSGSASTTNQAVSFSSHGGRRSISSTQQEDVGLEADTAMSARALAAQNAQGFTLLWKGISQLYLDGLFDSNGNVVGISRLVSLPQTDFCRGPAFYFVVDRDIAVYYANYAKRRANYSSAVLVRIAIPNPAIEGMSSTERLTVYWPSEEWKELVFRSRRFNPYPSHLRKYKQATLIIGSIAGKPTPLFVNMDSPSQITEPMVLKNAAGQHAVQYVWPLEPAGEDFLLEHGAPHLKVYHLTREENEAWEAAHQA</sequence>
<gene>
    <name evidence="2" type="ORF">B0H67DRAFT_537883</name>
</gene>
<evidence type="ECO:0000313" key="2">
    <source>
        <dbReference type="EMBL" id="KAK0715474.1"/>
    </source>
</evidence>
<evidence type="ECO:0000256" key="1">
    <source>
        <dbReference type="SAM" id="MobiDB-lite"/>
    </source>
</evidence>
<feature type="compositionally biased region" description="Basic and acidic residues" evidence="1">
    <location>
        <begin position="132"/>
        <end position="142"/>
    </location>
</feature>
<protein>
    <submittedName>
        <fullName evidence="2">Uncharacterized protein</fullName>
    </submittedName>
</protein>
<name>A0AA40DTD2_9PEZI</name>
<accession>A0AA40DTD2</accession>
<organism evidence="2 3">
    <name type="scientific">Lasiosphaeris hirsuta</name>
    <dbReference type="NCBI Taxonomy" id="260670"/>
    <lineage>
        <taxon>Eukaryota</taxon>
        <taxon>Fungi</taxon>
        <taxon>Dikarya</taxon>
        <taxon>Ascomycota</taxon>
        <taxon>Pezizomycotina</taxon>
        <taxon>Sordariomycetes</taxon>
        <taxon>Sordariomycetidae</taxon>
        <taxon>Sordariales</taxon>
        <taxon>Lasiosphaeriaceae</taxon>
        <taxon>Lasiosphaeris</taxon>
    </lineage>
</organism>
<reference evidence="2" key="1">
    <citation type="submission" date="2023-06" db="EMBL/GenBank/DDBJ databases">
        <title>Genome-scale phylogeny and comparative genomics of the fungal order Sordariales.</title>
        <authorList>
            <consortium name="Lawrence Berkeley National Laboratory"/>
            <person name="Hensen N."/>
            <person name="Bonometti L."/>
            <person name="Westerberg I."/>
            <person name="Brannstrom I.O."/>
            <person name="Guillou S."/>
            <person name="Cros-Aarteil S."/>
            <person name="Calhoun S."/>
            <person name="Haridas S."/>
            <person name="Kuo A."/>
            <person name="Mondo S."/>
            <person name="Pangilinan J."/>
            <person name="Riley R."/>
            <person name="Labutti K."/>
            <person name="Andreopoulos B."/>
            <person name="Lipzen A."/>
            <person name="Chen C."/>
            <person name="Yanf M."/>
            <person name="Daum C."/>
            <person name="Ng V."/>
            <person name="Clum A."/>
            <person name="Steindorff A."/>
            <person name="Ohm R."/>
            <person name="Martin F."/>
            <person name="Silar P."/>
            <person name="Natvig D."/>
            <person name="Lalanne C."/>
            <person name="Gautier V."/>
            <person name="Ament-Velasquez S.L."/>
            <person name="Kruys A."/>
            <person name="Hutchinson M.I."/>
            <person name="Powell A.J."/>
            <person name="Barry K."/>
            <person name="Miller A.N."/>
            <person name="Grigoriev I.V."/>
            <person name="Debuchy R."/>
            <person name="Gladieux P."/>
            <person name="Thoren M.H."/>
            <person name="Johannesson H."/>
        </authorList>
    </citation>
    <scope>NUCLEOTIDE SEQUENCE</scope>
    <source>
        <strain evidence="2">SMH4607-1</strain>
    </source>
</reference>
<comment type="caution">
    <text evidence="2">The sequence shown here is derived from an EMBL/GenBank/DDBJ whole genome shotgun (WGS) entry which is preliminary data.</text>
</comment>
<dbReference type="Proteomes" id="UP001172102">
    <property type="component" value="Unassembled WGS sequence"/>
</dbReference>
<feature type="compositionally biased region" description="Polar residues" evidence="1">
    <location>
        <begin position="143"/>
        <end position="173"/>
    </location>
</feature>
<feature type="region of interest" description="Disordered" evidence="1">
    <location>
        <begin position="132"/>
        <end position="173"/>
    </location>
</feature>
<proteinExistence type="predicted"/>
<keyword evidence="3" id="KW-1185">Reference proteome</keyword>
<dbReference type="AlphaFoldDB" id="A0AA40DTD2"/>
<dbReference type="EMBL" id="JAUKUA010000004">
    <property type="protein sequence ID" value="KAK0715474.1"/>
    <property type="molecule type" value="Genomic_DNA"/>
</dbReference>
<evidence type="ECO:0000313" key="3">
    <source>
        <dbReference type="Proteomes" id="UP001172102"/>
    </source>
</evidence>